<dbReference type="EMBL" id="JAUZMZ010000220">
    <property type="protein sequence ID" value="MEE2035020.1"/>
    <property type="molecule type" value="Genomic_DNA"/>
</dbReference>
<evidence type="ECO:0000256" key="3">
    <source>
        <dbReference type="ARBA" id="ARBA00022475"/>
    </source>
</evidence>
<keyword evidence="11" id="KW-1185">Reference proteome</keyword>
<comment type="similarity">
    <text evidence="7">Belongs to the binding-protein-dependent transport system permease family.</text>
</comment>
<feature type="transmembrane region" description="Helical" evidence="7">
    <location>
        <begin position="143"/>
        <end position="162"/>
    </location>
</feature>
<dbReference type="Pfam" id="PF00528">
    <property type="entry name" value="BPD_transp_1"/>
    <property type="match status" value="1"/>
</dbReference>
<dbReference type="RefSeq" id="WP_330154365.1">
    <property type="nucleotide sequence ID" value="NZ_JAUZMZ010000220.1"/>
</dbReference>
<dbReference type="Proteomes" id="UP001331936">
    <property type="component" value="Unassembled WGS sequence"/>
</dbReference>
<evidence type="ECO:0000313" key="11">
    <source>
        <dbReference type="Proteomes" id="UP001331936"/>
    </source>
</evidence>
<feature type="transmembrane region" description="Helical" evidence="7">
    <location>
        <begin position="218"/>
        <end position="240"/>
    </location>
</feature>
<feature type="transmembrane region" description="Helical" evidence="7">
    <location>
        <begin position="274"/>
        <end position="293"/>
    </location>
</feature>
<keyword evidence="2 7" id="KW-0813">Transport</keyword>
<dbReference type="PROSITE" id="PS50928">
    <property type="entry name" value="ABC_TM1"/>
    <property type="match status" value="1"/>
</dbReference>
<dbReference type="Gene3D" id="1.10.3720.10">
    <property type="entry name" value="MetI-like"/>
    <property type="match status" value="1"/>
</dbReference>
<evidence type="ECO:0000256" key="1">
    <source>
        <dbReference type="ARBA" id="ARBA00004651"/>
    </source>
</evidence>
<feature type="transmembrane region" description="Helical" evidence="7">
    <location>
        <begin position="43"/>
        <end position="61"/>
    </location>
</feature>
<name>A0ABU7JYQ2_9NOCA</name>
<evidence type="ECO:0000256" key="8">
    <source>
        <dbReference type="SAM" id="MobiDB-lite"/>
    </source>
</evidence>
<sequence length="307" mass="32082">MTSGSAIAVDSPEPAGTDPLPATPPAKPRARFRARGRKRRNTGVLFASGWIALIVLAAVFADFLPLAEPDAIGSQTSMRPFTSLQHLLGTDILGRDLLSRSIFGARVSLAVALGATTLAVVIGGTLGIVAGYVRGWTETGFEIVMNSILAFPPLIFLIAIVAALQPGIGTLVLGLALVAVPSFARIARATTLSLTSKEFVLAAKTLGASPWRIMARELLPNVVIPVLSFALVMAATLVVAEGSLSFLGLGIPPPAPSWGGMIAEAQYKLADHPHLVLVPAVFFFLTVFSLNKLGDWATAKIGKESAL</sequence>
<feature type="region of interest" description="Disordered" evidence="8">
    <location>
        <begin position="1"/>
        <end position="35"/>
    </location>
</feature>
<keyword evidence="6 7" id="KW-0472">Membrane</keyword>
<organism evidence="10 11">
    <name type="scientific">Rhodococcus chondri</name>
    <dbReference type="NCBI Taxonomy" id="3065941"/>
    <lineage>
        <taxon>Bacteria</taxon>
        <taxon>Bacillati</taxon>
        <taxon>Actinomycetota</taxon>
        <taxon>Actinomycetes</taxon>
        <taxon>Mycobacteriales</taxon>
        <taxon>Nocardiaceae</taxon>
        <taxon>Rhodococcus</taxon>
    </lineage>
</organism>
<proteinExistence type="inferred from homology"/>
<feature type="transmembrane region" description="Helical" evidence="7">
    <location>
        <begin position="107"/>
        <end position="131"/>
    </location>
</feature>
<dbReference type="PANTHER" id="PTHR43386">
    <property type="entry name" value="OLIGOPEPTIDE TRANSPORT SYSTEM PERMEASE PROTEIN APPC"/>
    <property type="match status" value="1"/>
</dbReference>
<feature type="transmembrane region" description="Helical" evidence="7">
    <location>
        <begin position="168"/>
        <end position="187"/>
    </location>
</feature>
<gene>
    <name evidence="10" type="ORF">Q8814_23405</name>
</gene>
<evidence type="ECO:0000256" key="4">
    <source>
        <dbReference type="ARBA" id="ARBA00022692"/>
    </source>
</evidence>
<dbReference type="SUPFAM" id="SSF161098">
    <property type="entry name" value="MetI-like"/>
    <property type="match status" value="1"/>
</dbReference>
<reference evidence="10 11" key="1">
    <citation type="submission" date="2023-08" db="EMBL/GenBank/DDBJ databases">
        <authorList>
            <person name="Girao M."/>
            <person name="Carvalho M.F."/>
        </authorList>
    </citation>
    <scope>NUCLEOTIDE SEQUENCE [LARGE SCALE GENOMIC DNA]</scope>
    <source>
        <strain evidence="10 11">CC-R104</strain>
    </source>
</reference>
<dbReference type="InterPro" id="IPR035906">
    <property type="entry name" value="MetI-like_sf"/>
</dbReference>
<keyword evidence="5 7" id="KW-1133">Transmembrane helix</keyword>
<dbReference type="CDD" id="cd06261">
    <property type="entry name" value="TM_PBP2"/>
    <property type="match status" value="1"/>
</dbReference>
<evidence type="ECO:0000256" key="5">
    <source>
        <dbReference type="ARBA" id="ARBA00022989"/>
    </source>
</evidence>
<dbReference type="PANTHER" id="PTHR43386:SF1">
    <property type="entry name" value="D,D-DIPEPTIDE TRANSPORT SYSTEM PERMEASE PROTEIN DDPC-RELATED"/>
    <property type="match status" value="1"/>
</dbReference>
<comment type="caution">
    <text evidence="10">The sequence shown here is derived from an EMBL/GenBank/DDBJ whole genome shotgun (WGS) entry which is preliminary data.</text>
</comment>
<evidence type="ECO:0000313" key="10">
    <source>
        <dbReference type="EMBL" id="MEE2035020.1"/>
    </source>
</evidence>
<accession>A0ABU7JYQ2</accession>
<feature type="domain" description="ABC transmembrane type-1" evidence="9">
    <location>
        <begin position="105"/>
        <end position="294"/>
    </location>
</feature>
<dbReference type="InterPro" id="IPR000515">
    <property type="entry name" value="MetI-like"/>
</dbReference>
<protein>
    <submittedName>
        <fullName evidence="10">ABC transporter permease</fullName>
    </submittedName>
</protein>
<keyword evidence="4 7" id="KW-0812">Transmembrane</keyword>
<comment type="subcellular location">
    <subcellularLocation>
        <location evidence="1 7">Cell membrane</location>
        <topology evidence="1 7">Multi-pass membrane protein</topology>
    </subcellularLocation>
</comment>
<dbReference type="InterPro" id="IPR050366">
    <property type="entry name" value="BP-dependent_transpt_permease"/>
</dbReference>
<evidence type="ECO:0000259" key="9">
    <source>
        <dbReference type="PROSITE" id="PS50928"/>
    </source>
</evidence>
<keyword evidence="3" id="KW-1003">Cell membrane</keyword>
<evidence type="ECO:0000256" key="6">
    <source>
        <dbReference type="ARBA" id="ARBA00023136"/>
    </source>
</evidence>
<evidence type="ECO:0000256" key="7">
    <source>
        <dbReference type="RuleBase" id="RU363032"/>
    </source>
</evidence>
<evidence type="ECO:0000256" key="2">
    <source>
        <dbReference type="ARBA" id="ARBA00022448"/>
    </source>
</evidence>